<dbReference type="Pfam" id="PF20772">
    <property type="entry name" value="TACO1_YebC_N"/>
    <property type="match status" value="1"/>
</dbReference>
<dbReference type="NCBIfam" id="TIGR01033">
    <property type="entry name" value="YebC/PmpR family DNA-binding transcriptional regulator"/>
    <property type="match status" value="1"/>
</dbReference>
<evidence type="ECO:0000256" key="5">
    <source>
        <dbReference type="ARBA" id="ARBA00023163"/>
    </source>
</evidence>
<dbReference type="STRING" id="1429043.X474_28060"/>
<evidence type="ECO:0000256" key="4">
    <source>
        <dbReference type="ARBA" id="ARBA00023125"/>
    </source>
</evidence>
<dbReference type="PANTHER" id="PTHR12532:SF6">
    <property type="entry name" value="TRANSCRIPTIONAL REGULATORY PROTEIN YEBC-RELATED"/>
    <property type="match status" value="1"/>
</dbReference>
<dbReference type="PANTHER" id="PTHR12532">
    <property type="entry name" value="TRANSLATIONAL ACTIVATOR OF CYTOCHROME C OXIDASE 1"/>
    <property type="match status" value="1"/>
</dbReference>
<evidence type="ECO:0000259" key="8">
    <source>
        <dbReference type="Pfam" id="PF20772"/>
    </source>
</evidence>
<dbReference type="InterPro" id="IPR049083">
    <property type="entry name" value="TACO1_YebC_N"/>
</dbReference>
<keyword evidence="5 6" id="KW-0804">Transcription</keyword>
<dbReference type="Gene3D" id="1.10.10.200">
    <property type="match status" value="1"/>
</dbReference>
<sequence>MSGHSKWSTIKRKKGAADAKRGQIFTRLMRELTIAAKMGGGDIDANSRLRTAVAAAKSQNMPKDNIERAIKKGTGELEGVTYEEITYEGYGPGGVAFLIECVTDNKNRAAAEVRHLLTKRGGSLAKSGAVGYLFESKGLFSFAKDEADEDQLMEIGLEAGAEDVTDEGDTFEVRCEPSDFEALSQAFTEAGLTPLSAEVTKLPSTTVEITDPAEAGKVLKLMEALDDGDDVQAVYSNFDIPDEVMASLDS</sequence>
<evidence type="ECO:0000259" key="7">
    <source>
        <dbReference type="Pfam" id="PF01709"/>
    </source>
</evidence>
<proteinExistence type="inferred from homology"/>
<protein>
    <recommendedName>
        <fullName evidence="6">Probable transcriptional regulatory protein X474_28060</fullName>
    </recommendedName>
</protein>
<evidence type="ECO:0000313" key="10">
    <source>
        <dbReference type="Proteomes" id="UP000032233"/>
    </source>
</evidence>
<dbReference type="GO" id="GO:0003677">
    <property type="term" value="F:DNA binding"/>
    <property type="evidence" value="ECO:0007669"/>
    <property type="project" value="UniProtKB-UniRule"/>
</dbReference>
<evidence type="ECO:0000256" key="2">
    <source>
        <dbReference type="ARBA" id="ARBA00022490"/>
    </source>
</evidence>
<dbReference type="FunFam" id="1.10.10.200:FF:000002">
    <property type="entry name" value="Probable transcriptional regulatory protein CLM62_37755"/>
    <property type="match status" value="1"/>
</dbReference>
<keyword evidence="4 6" id="KW-0238">DNA-binding</keyword>
<dbReference type="AlphaFoldDB" id="A0A0D2HJC0"/>
<name>A0A0D2HJC0_9BACT</name>
<evidence type="ECO:0000256" key="1">
    <source>
        <dbReference type="ARBA" id="ARBA00008724"/>
    </source>
</evidence>
<keyword evidence="2 6" id="KW-0963">Cytoplasm</keyword>
<gene>
    <name evidence="9" type="ORF">X474_28060</name>
</gene>
<dbReference type="PATRIC" id="fig|1429043.3.peg.5960"/>
<dbReference type="RefSeq" id="WP_044352950.1">
    <property type="nucleotide sequence ID" value="NZ_AZAC01000083.1"/>
</dbReference>
<evidence type="ECO:0000256" key="3">
    <source>
        <dbReference type="ARBA" id="ARBA00023015"/>
    </source>
</evidence>
<dbReference type="OrthoDB" id="9781053at2"/>
<keyword evidence="3 6" id="KW-0805">Transcription regulation</keyword>
<dbReference type="NCBIfam" id="NF009044">
    <property type="entry name" value="PRK12378.1"/>
    <property type="match status" value="1"/>
</dbReference>
<dbReference type="InterPro" id="IPR026564">
    <property type="entry name" value="Transcrip_reg_TACO1-like_dom3"/>
</dbReference>
<accession>A0A0D2HJC0</accession>
<dbReference type="InterPro" id="IPR048300">
    <property type="entry name" value="TACO1_YebC-like_2nd/3rd_dom"/>
</dbReference>
<dbReference type="FunFam" id="3.30.70.980:FF:000002">
    <property type="entry name" value="Probable transcriptional regulatory protein YebC"/>
    <property type="match status" value="1"/>
</dbReference>
<dbReference type="InParanoid" id="A0A0D2HJC0"/>
<feature type="domain" description="TACO1/YebC-like second and third" evidence="7">
    <location>
        <begin position="82"/>
        <end position="238"/>
    </location>
</feature>
<dbReference type="EMBL" id="AZAC01000083">
    <property type="protein sequence ID" value="KIX10773.1"/>
    <property type="molecule type" value="Genomic_DNA"/>
</dbReference>
<comment type="caution">
    <text evidence="9">The sequence shown here is derived from an EMBL/GenBank/DDBJ whole genome shotgun (WGS) entry which is preliminary data.</text>
</comment>
<dbReference type="InterPro" id="IPR002876">
    <property type="entry name" value="Transcrip_reg_TACO1-like"/>
</dbReference>
<comment type="subcellular location">
    <subcellularLocation>
        <location evidence="6">Cytoplasm</location>
    </subcellularLocation>
</comment>
<dbReference type="Proteomes" id="UP000032233">
    <property type="component" value="Unassembled WGS sequence"/>
</dbReference>
<keyword evidence="10" id="KW-1185">Reference proteome</keyword>
<dbReference type="SUPFAM" id="SSF75625">
    <property type="entry name" value="YebC-like"/>
    <property type="match status" value="1"/>
</dbReference>
<dbReference type="InterPro" id="IPR017856">
    <property type="entry name" value="Integrase-like_N"/>
</dbReference>
<dbReference type="FunCoup" id="A0A0D2HJC0">
    <property type="interactions" value="550"/>
</dbReference>
<dbReference type="Pfam" id="PF01709">
    <property type="entry name" value="Transcrip_reg"/>
    <property type="match status" value="1"/>
</dbReference>
<reference evidence="9 10" key="1">
    <citation type="submission" date="2013-11" db="EMBL/GenBank/DDBJ databases">
        <title>Metagenomic analysis of a methanogenic consortium involved in long chain n-alkane degradation.</title>
        <authorList>
            <person name="Davidova I.A."/>
            <person name="Callaghan A.V."/>
            <person name="Wawrik B."/>
            <person name="Pruitt S."/>
            <person name="Marks C."/>
            <person name="Duncan K.E."/>
            <person name="Suflita J.M."/>
        </authorList>
    </citation>
    <scope>NUCLEOTIDE SEQUENCE [LARGE SCALE GENOMIC DNA]</scope>
    <source>
        <strain evidence="9 10">SPR</strain>
    </source>
</reference>
<comment type="similarity">
    <text evidence="1 6">Belongs to the TACO1 family.</text>
</comment>
<dbReference type="InterPro" id="IPR029072">
    <property type="entry name" value="YebC-like"/>
</dbReference>
<organism evidence="9 10">
    <name type="scientific">Dethiosulfatarculus sandiegensis</name>
    <dbReference type="NCBI Taxonomy" id="1429043"/>
    <lineage>
        <taxon>Bacteria</taxon>
        <taxon>Pseudomonadati</taxon>
        <taxon>Thermodesulfobacteriota</taxon>
        <taxon>Desulfarculia</taxon>
        <taxon>Desulfarculales</taxon>
        <taxon>Desulfarculaceae</taxon>
        <taxon>Dethiosulfatarculus</taxon>
    </lineage>
</organism>
<evidence type="ECO:0000313" key="9">
    <source>
        <dbReference type="EMBL" id="KIX10773.1"/>
    </source>
</evidence>
<dbReference type="GO" id="GO:0006355">
    <property type="term" value="P:regulation of DNA-templated transcription"/>
    <property type="evidence" value="ECO:0007669"/>
    <property type="project" value="UniProtKB-UniRule"/>
</dbReference>
<dbReference type="Gene3D" id="3.30.70.980">
    <property type="match status" value="2"/>
</dbReference>
<evidence type="ECO:0000256" key="6">
    <source>
        <dbReference type="HAMAP-Rule" id="MF_00693"/>
    </source>
</evidence>
<dbReference type="NCBIfam" id="NF001030">
    <property type="entry name" value="PRK00110.1"/>
    <property type="match status" value="1"/>
</dbReference>
<dbReference type="HAMAP" id="MF_00693">
    <property type="entry name" value="Transcrip_reg_TACO1"/>
    <property type="match status" value="1"/>
</dbReference>
<feature type="domain" description="TACO1/YebC-like N-terminal" evidence="8">
    <location>
        <begin position="5"/>
        <end position="76"/>
    </location>
</feature>
<dbReference type="GO" id="GO:0005829">
    <property type="term" value="C:cytosol"/>
    <property type="evidence" value="ECO:0007669"/>
    <property type="project" value="TreeGrafter"/>
</dbReference>